<dbReference type="EMBL" id="CM004387">
    <property type="protein sequence ID" value="OAY60997.1"/>
    <property type="molecule type" value="Genomic_DNA"/>
</dbReference>
<proteinExistence type="predicted"/>
<sequence length="34" mass="3893">MGFSCLRVCISWAFKGLCVLFGWTLCNLGLRHLF</sequence>
<dbReference type="AlphaFoldDB" id="A0A2C9WMD9"/>
<evidence type="ECO:0000313" key="1">
    <source>
        <dbReference type="EMBL" id="OAY60997.1"/>
    </source>
</evidence>
<gene>
    <name evidence="1" type="ORF">MANES_01G155600</name>
</gene>
<reference evidence="1" key="1">
    <citation type="submission" date="2016-02" db="EMBL/GenBank/DDBJ databases">
        <title>WGS assembly of Manihot esculenta.</title>
        <authorList>
            <person name="Bredeson J.V."/>
            <person name="Prochnik S.E."/>
            <person name="Lyons J.B."/>
            <person name="Schmutz J."/>
            <person name="Grimwood J."/>
            <person name="Vrebalov J."/>
            <person name="Bart R.S."/>
            <person name="Amuge T."/>
            <person name="Ferguson M.E."/>
            <person name="Green R."/>
            <person name="Putnam N."/>
            <person name="Stites J."/>
            <person name="Rounsley S."/>
            <person name="Rokhsar D.S."/>
        </authorList>
    </citation>
    <scope>NUCLEOTIDE SEQUENCE [LARGE SCALE GENOMIC DNA]</scope>
    <source>
        <tissue evidence="1">Leaf</tissue>
    </source>
</reference>
<organism evidence="1">
    <name type="scientific">Manihot esculenta</name>
    <name type="common">Cassava</name>
    <name type="synonym">Jatropha manihot</name>
    <dbReference type="NCBI Taxonomy" id="3983"/>
    <lineage>
        <taxon>Eukaryota</taxon>
        <taxon>Viridiplantae</taxon>
        <taxon>Streptophyta</taxon>
        <taxon>Embryophyta</taxon>
        <taxon>Tracheophyta</taxon>
        <taxon>Spermatophyta</taxon>
        <taxon>Magnoliopsida</taxon>
        <taxon>eudicotyledons</taxon>
        <taxon>Gunneridae</taxon>
        <taxon>Pentapetalae</taxon>
        <taxon>rosids</taxon>
        <taxon>fabids</taxon>
        <taxon>Malpighiales</taxon>
        <taxon>Euphorbiaceae</taxon>
        <taxon>Crotonoideae</taxon>
        <taxon>Manihoteae</taxon>
        <taxon>Manihot</taxon>
    </lineage>
</organism>
<accession>A0A2C9WMD9</accession>
<name>A0A2C9WMD9_MANES</name>
<protein>
    <submittedName>
        <fullName evidence="1">Uncharacterized protein</fullName>
    </submittedName>
</protein>